<proteinExistence type="predicted"/>
<organism evidence="1 2">
    <name type="scientific">Pistacia integerrima</name>
    <dbReference type="NCBI Taxonomy" id="434235"/>
    <lineage>
        <taxon>Eukaryota</taxon>
        <taxon>Viridiplantae</taxon>
        <taxon>Streptophyta</taxon>
        <taxon>Embryophyta</taxon>
        <taxon>Tracheophyta</taxon>
        <taxon>Spermatophyta</taxon>
        <taxon>Magnoliopsida</taxon>
        <taxon>eudicotyledons</taxon>
        <taxon>Gunneridae</taxon>
        <taxon>Pentapetalae</taxon>
        <taxon>rosids</taxon>
        <taxon>malvids</taxon>
        <taxon>Sapindales</taxon>
        <taxon>Anacardiaceae</taxon>
        <taxon>Pistacia</taxon>
    </lineage>
</organism>
<name>A0ACC0ZFC7_9ROSI</name>
<keyword evidence="2" id="KW-1185">Reference proteome</keyword>
<gene>
    <name evidence="1" type="ORF">Pint_15641</name>
</gene>
<reference evidence="2" key="1">
    <citation type="journal article" date="2023" name="G3 (Bethesda)">
        <title>Genome assembly and association tests identify interacting loci associated with vigor, precocity, and sex in interspecific pistachio rootstocks.</title>
        <authorList>
            <person name="Palmer W."/>
            <person name="Jacygrad E."/>
            <person name="Sagayaradj S."/>
            <person name="Cavanaugh K."/>
            <person name="Han R."/>
            <person name="Bertier L."/>
            <person name="Beede B."/>
            <person name="Kafkas S."/>
            <person name="Golino D."/>
            <person name="Preece J."/>
            <person name="Michelmore R."/>
        </authorList>
    </citation>
    <scope>NUCLEOTIDE SEQUENCE [LARGE SCALE GENOMIC DNA]</scope>
</reference>
<comment type="caution">
    <text evidence="1">The sequence shown here is derived from an EMBL/GenBank/DDBJ whole genome shotgun (WGS) entry which is preliminary data.</text>
</comment>
<evidence type="ECO:0000313" key="2">
    <source>
        <dbReference type="Proteomes" id="UP001163603"/>
    </source>
</evidence>
<protein>
    <submittedName>
        <fullName evidence="1">Uncharacterized protein</fullName>
    </submittedName>
</protein>
<evidence type="ECO:0000313" key="1">
    <source>
        <dbReference type="EMBL" id="KAJ0048822.1"/>
    </source>
</evidence>
<sequence length="140" mass="15185">MKTKKGVKEKLGLVKKGLRKELELRVSLGSKKHRGDGKIIADCDEIEVFGTMNSLTGGKIEINLTNNHRTGTSHLNMESVESLNGTMVNGIGRQSQVDHSSPSENVPLLGADDCRKNMSRSPPPRREGPINGMVHSIVTG</sequence>
<dbReference type="Proteomes" id="UP001163603">
    <property type="component" value="Chromosome 2"/>
</dbReference>
<accession>A0ACC0ZFC7</accession>
<dbReference type="EMBL" id="CM047737">
    <property type="protein sequence ID" value="KAJ0048822.1"/>
    <property type="molecule type" value="Genomic_DNA"/>
</dbReference>